<accession>A0A1I4C3N2</accession>
<dbReference type="Proteomes" id="UP000323300">
    <property type="component" value="Unassembled WGS sequence"/>
</dbReference>
<evidence type="ECO:0000256" key="1">
    <source>
        <dbReference type="ARBA" id="ARBA00023122"/>
    </source>
</evidence>
<dbReference type="InterPro" id="IPR046342">
    <property type="entry name" value="CBS_dom_sf"/>
</dbReference>
<gene>
    <name evidence="4" type="ORF">SAMN04488498_111170</name>
</gene>
<proteinExistence type="predicted"/>
<evidence type="ECO:0000313" key="5">
    <source>
        <dbReference type="Proteomes" id="UP000323300"/>
    </source>
</evidence>
<sequence>MLIEKLHPLTSSRLAVIDFDATVQVAALSLSRPGIGLVVVCNAGGGAEGVLSKSDLVRHLTGPMSSTPSVAHLMSRSIISCSPQDDVHDVWQTMTARSLQNLPVIDAGARPLGILDIRDAMEALFKQEEMQERILMNYVTGVGYR</sequence>
<dbReference type="OrthoDB" id="8361823at2"/>
<dbReference type="Pfam" id="PF00571">
    <property type="entry name" value="CBS"/>
    <property type="match status" value="2"/>
</dbReference>
<evidence type="ECO:0000259" key="3">
    <source>
        <dbReference type="PROSITE" id="PS51371"/>
    </source>
</evidence>
<evidence type="ECO:0000313" key="4">
    <source>
        <dbReference type="EMBL" id="SFK74741.1"/>
    </source>
</evidence>
<dbReference type="InterPro" id="IPR051257">
    <property type="entry name" value="Diverse_CBS-Domain"/>
</dbReference>
<feature type="domain" description="CBS" evidence="3">
    <location>
        <begin position="74"/>
        <end position="130"/>
    </location>
</feature>
<dbReference type="PROSITE" id="PS51371">
    <property type="entry name" value="CBS"/>
    <property type="match status" value="1"/>
</dbReference>
<protein>
    <submittedName>
        <fullName evidence="4">CBS domain-containing protein</fullName>
    </submittedName>
</protein>
<dbReference type="AlphaFoldDB" id="A0A1I4C3N2"/>
<dbReference type="SUPFAM" id="SSF54631">
    <property type="entry name" value="CBS-domain pair"/>
    <property type="match status" value="1"/>
</dbReference>
<dbReference type="RefSeq" id="WP_149761674.1">
    <property type="nucleotide sequence ID" value="NZ_BSPE01000004.1"/>
</dbReference>
<dbReference type="PANTHER" id="PTHR43080">
    <property type="entry name" value="CBS DOMAIN-CONTAINING PROTEIN CBSX3, MITOCHONDRIAL"/>
    <property type="match status" value="1"/>
</dbReference>
<dbReference type="EMBL" id="FOSL01000011">
    <property type="protein sequence ID" value="SFK74741.1"/>
    <property type="molecule type" value="Genomic_DNA"/>
</dbReference>
<reference evidence="4 5" key="1">
    <citation type="submission" date="2016-10" db="EMBL/GenBank/DDBJ databases">
        <authorList>
            <person name="Varghese N."/>
            <person name="Submissions S."/>
        </authorList>
    </citation>
    <scope>NUCLEOTIDE SEQUENCE [LARGE SCALE GENOMIC DNA]</scope>
    <source>
        <strain evidence="4 5">DSM 21822</strain>
    </source>
</reference>
<dbReference type="PANTHER" id="PTHR43080:SF2">
    <property type="entry name" value="CBS DOMAIN-CONTAINING PROTEIN"/>
    <property type="match status" value="1"/>
</dbReference>
<evidence type="ECO:0000256" key="2">
    <source>
        <dbReference type="PROSITE-ProRule" id="PRU00703"/>
    </source>
</evidence>
<dbReference type="InterPro" id="IPR000644">
    <property type="entry name" value="CBS_dom"/>
</dbReference>
<name>A0A1I4C3N2_9HYPH</name>
<organism evidence="4 5">
    <name type="scientific">Neomesorhizobium albiziae</name>
    <dbReference type="NCBI Taxonomy" id="335020"/>
    <lineage>
        <taxon>Bacteria</taxon>
        <taxon>Pseudomonadati</taxon>
        <taxon>Pseudomonadota</taxon>
        <taxon>Alphaproteobacteria</taxon>
        <taxon>Hyphomicrobiales</taxon>
        <taxon>Phyllobacteriaceae</taxon>
        <taxon>Neomesorhizobium</taxon>
    </lineage>
</organism>
<dbReference type="Gene3D" id="3.10.580.10">
    <property type="entry name" value="CBS-domain"/>
    <property type="match status" value="1"/>
</dbReference>
<keyword evidence="1 2" id="KW-0129">CBS domain</keyword>
<keyword evidence="5" id="KW-1185">Reference proteome</keyword>